<evidence type="ECO:0000259" key="7">
    <source>
        <dbReference type="PROSITE" id="PS50967"/>
    </source>
</evidence>
<dbReference type="GO" id="GO:0000176">
    <property type="term" value="C:nuclear exosome (RNase complex)"/>
    <property type="evidence" value="ECO:0007669"/>
    <property type="project" value="TreeGrafter"/>
</dbReference>
<evidence type="ECO:0000256" key="3">
    <source>
        <dbReference type="ARBA" id="ARBA00022801"/>
    </source>
</evidence>
<keyword evidence="2" id="KW-0540">Nuclease</keyword>
<dbReference type="SUPFAM" id="SSF53098">
    <property type="entry name" value="Ribonuclease H-like"/>
    <property type="match status" value="1"/>
</dbReference>
<dbReference type="GO" id="GO:0003727">
    <property type="term" value="F:single-stranded RNA binding"/>
    <property type="evidence" value="ECO:0007669"/>
    <property type="project" value="TreeGrafter"/>
</dbReference>
<organism evidence="8 9">
    <name type="scientific">Ostreococcus tauri</name>
    <name type="common">Marine green alga</name>
    <dbReference type="NCBI Taxonomy" id="70448"/>
    <lineage>
        <taxon>Eukaryota</taxon>
        <taxon>Viridiplantae</taxon>
        <taxon>Chlorophyta</taxon>
        <taxon>Mamiellophyceae</taxon>
        <taxon>Mamiellales</taxon>
        <taxon>Bathycoccaceae</taxon>
        <taxon>Ostreococcus</taxon>
    </lineage>
</organism>
<dbReference type="InterPro" id="IPR045092">
    <property type="entry name" value="Rrp6-like"/>
</dbReference>
<dbReference type="SMART" id="SM00341">
    <property type="entry name" value="HRDC"/>
    <property type="match status" value="1"/>
</dbReference>
<dbReference type="GO" id="GO:0000467">
    <property type="term" value="P:exonucleolytic trimming to generate mature 3'-end of 5.8S rRNA from tricistronic rRNA transcript (SSU-rRNA, 5.8S rRNA, LSU-rRNA)"/>
    <property type="evidence" value="ECO:0007669"/>
    <property type="project" value="InterPro"/>
</dbReference>
<dbReference type="FunCoup" id="A0A090M712">
    <property type="interactions" value="1874"/>
</dbReference>
<dbReference type="EMBL" id="CAID01000012">
    <property type="protein sequence ID" value="CEF99991.1"/>
    <property type="molecule type" value="Genomic_DNA"/>
</dbReference>
<dbReference type="InterPro" id="IPR002562">
    <property type="entry name" value="3'-5'_exonuclease_dom"/>
</dbReference>
<accession>A0A090M712</accession>
<dbReference type="InterPro" id="IPR044876">
    <property type="entry name" value="HRDC_dom_sf"/>
</dbReference>
<dbReference type="STRING" id="70448.A0A090M712"/>
<evidence type="ECO:0000256" key="1">
    <source>
        <dbReference type="ARBA" id="ARBA00004123"/>
    </source>
</evidence>
<keyword evidence="3" id="KW-0378">Hydrolase</keyword>
<dbReference type="GO" id="GO:0071051">
    <property type="term" value="P:poly(A)-dependent snoRNA 3'-end processing"/>
    <property type="evidence" value="ECO:0007669"/>
    <property type="project" value="TreeGrafter"/>
</dbReference>
<dbReference type="GO" id="GO:0005730">
    <property type="term" value="C:nucleolus"/>
    <property type="evidence" value="ECO:0007669"/>
    <property type="project" value="TreeGrafter"/>
</dbReference>
<evidence type="ECO:0000256" key="2">
    <source>
        <dbReference type="ARBA" id="ARBA00022722"/>
    </source>
</evidence>
<evidence type="ECO:0000313" key="8">
    <source>
        <dbReference type="EMBL" id="CEF99991.1"/>
    </source>
</evidence>
<keyword evidence="5" id="KW-0539">Nucleus</keyword>
<dbReference type="GO" id="GO:0000175">
    <property type="term" value="F:3'-5'-RNA exonuclease activity"/>
    <property type="evidence" value="ECO:0007669"/>
    <property type="project" value="InterPro"/>
</dbReference>
<dbReference type="Proteomes" id="UP000009170">
    <property type="component" value="Unassembled WGS sequence"/>
</dbReference>
<dbReference type="SUPFAM" id="SSF47819">
    <property type="entry name" value="HRDC-like"/>
    <property type="match status" value="1"/>
</dbReference>
<dbReference type="Gene3D" id="3.30.420.10">
    <property type="entry name" value="Ribonuclease H-like superfamily/Ribonuclease H"/>
    <property type="match status" value="1"/>
</dbReference>
<evidence type="ECO:0000313" key="9">
    <source>
        <dbReference type="Proteomes" id="UP000009170"/>
    </source>
</evidence>
<dbReference type="RefSeq" id="XP_003082461.2">
    <property type="nucleotide sequence ID" value="XM_003082413.2"/>
</dbReference>
<evidence type="ECO:0000256" key="4">
    <source>
        <dbReference type="ARBA" id="ARBA00022839"/>
    </source>
</evidence>
<dbReference type="InterPro" id="IPR010997">
    <property type="entry name" value="HRDC-like_sf"/>
</dbReference>
<sequence>MTSETYARTLARTRVGIRAAIRAATGANADDDDGASSDEDGETMFEVMRDVLDARCDAVDACVMLARGDDGRGATAATAGDAGGGASRGSRRDATSTRPQDAFEDAVDNRLENHSHKGLMRPIGFDSYEDFERKAREDAYPAFARESGGTTLPTPMDDEHPLVVVDTEDALEELATHLEQCKEFAVDLEHHSYRSFKGFTCLMQVSTREKDFVVDVLALRSLVRDALGKAFADPNTLKVMHGADNDVQWLQKDFGIFVSCLFDTGQAARVLELPSKALAYLLQHYCGIKANKKFQLADWRVRPLTREMLDYARGDTHYLLYVYDELKKALAARGENSIAATLTQSRDVCLKKYLPPTFDEGSYYEDLLKTNNLTNLNDPQLAVYAALFKWRDAAAREADESLGYVMPRELMLRLAIAAPSTKRALMEECRGQVPLIAKHAETVADLISRARAMGAPSFKPSLVDPVDVTAVRTTANVTEPSNATGVTTNLTASVAETTEQPERAMAPIASAPTNKTKRKRGGSMAALMGGHVTTAASSPEIIPMHEIFNVWGDDAAPVVGTNAVATVTAAPSAATAAPKVEDSQPARRAEIEIPGLGIRVPAPFRKAGSDLPFTMLSAEPHVVEMSRADEAAAARAELEARRAERMRGYDESDSDSDSEDARIKADLLATADKLNDPAKRDSFTKLATERFGASGIEMFLREEDQGPKKGFNERFKSVYEEPFKAGPKSRAFPRSGNRYTTFDK</sequence>
<dbReference type="GO" id="GO:0000166">
    <property type="term" value="F:nucleotide binding"/>
    <property type="evidence" value="ECO:0007669"/>
    <property type="project" value="InterPro"/>
</dbReference>
<dbReference type="GO" id="GO:0071044">
    <property type="term" value="P:histone mRNA catabolic process"/>
    <property type="evidence" value="ECO:0007669"/>
    <property type="project" value="TreeGrafter"/>
</dbReference>
<comment type="caution">
    <text evidence="8">The sequence shown here is derived from an EMBL/GenBank/DDBJ whole genome shotgun (WGS) entry which is preliminary data.</text>
</comment>
<dbReference type="PANTHER" id="PTHR12124:SF47">
    <property type="entry name" value="EXOSOME COMPONENT 10"/>
    <property type="match status" value="1"/>
</dbReference>
<dbReference type="InterPro" id="IPR002121">
    <property type="entry name" value="HRDC_dom"/>
</dbReference>
<dbReference type="AlphaFoldDB" id="A0A090M712"/>
<dbReference type="GO" id="GO:0071039">
    <property type="term" value="P:nuclear polyadenylation-dependent CUT catabolic process"/>
    <property type="evidence" value="ECO:0007669"/>
    <property type="project" value="TreeGrafter"/>
</dbReference>
<dbReference type="GO" id="GO:0071038">
    <property type="term" value="P:TRAMP-dependent tRNA surveillance pathway"/>
    <property type="evidence" value="ECO:0007669"/>
    <property type="project" value="TreeGrafter"/>
</dbReference>
<comment type="subcellular location">
    <subcellularLocation>
        <location evidence="1">Nucleus</location>
    </subcellularLocation>
</comment>
<feature type="region of interest" description="Disordered" evidence="6">
    <location>
        <begin position="725"/>
        <end position="744"/>
    </location>
</feature>
<dbReference type="SMART" id="SM00474">
    <property type="entry name" value="35EXOc"/>
    <property type="match status" value="1"/>
</dbReference>
<dbReference type="Pfam" id="PF00570">
    <property type="entry name" value="HRDC"/>
    <property type="match status" value="1"/>
</dbReference>
<gene>
    <name evidence="8" type="ORF">OT_ostta12g03120</name>
</gene>
<keyword evidence="9" id="KW-1185">Reference proteome</keyword>
<dbReference type="InterPro" id="IPR036397">
    <property type="entry name" value="RNaseH_sf"/>
</dbReference>
<dbReference type="GO" id="GO:0071040">
    <property type="term" value="P:nuclear polyadenylation-dependent antisense transcript catabolic process"/>
    <property type="evidence" value="ECO:0007669"/>
    <property type="project" value="TreeGrafter"/>
</dbReference>
<name>A0A090M712_OSTTA</name>
<dbReference type="CDD" id="cd06147">
    <property type="entry name" value="Rrp6p_like_exo"/>
    <property type="match status" value="1"/>
</dbReference>
<keyword evidence="4" id="KW-0269">Exonuclease</keyword>
<dbReference type="PANTHER" id="PTHR12124">
    <property type="entry name" value="POLYMYOSITIS/SCLERODERMA AUTOANTIGEN-RELATED"/>
    <property type="match status" value="1"/>
</dbReference>
<feature type="region of interest" description="Disordered" evidence="6">
    <location>
        <begin position="71"/>
        <end position="100"/>
    </location>
</feature>
<dbReference type="GO" id="GO:0071037">
    <property type="term" value="P:nuclear polyadenylation-dependent snRNA catabolic process"/>
    <property type="evidence" value="ECO:0007669"/>
    <property type="project" value="TreeGrafter"/>
</dbReference>
<feature type="compositionally biased region" description="Basic and acidic residues" evidence="6">
    <location>
        <begin position="639"/>
        <end position="650"/>
    </location>
</feature>
<dbReference type="InterPro" id="IPR012337">
    <property type="entry name" value="RNaseH-like_sf"/>
</dbReference>
<dbReference type="Pfam" id="PF01612">
    <property type="entry name" value="DNA_pol_A_exo1"/>
    <property type="match status" value="1"/>
</dbReference>
<dbReference type="GO" id="GO:0071036">
    <property type="term" value="P:nuclear polyadenylation-dependent snoRNA catabolic process"/>
    <property type="evidence" value="ECO:0007669"/>
    <property type="project" value="TreeGrafter"/>
</dbReference>
<reference evidence="9" key="1">
    <citation type="journal article" date="2006" name="Proc. Natl. Acad. Sci. U.S.A.">
        <title>Genome analysis of the smallest free-living eukaryote Ostreococcus tauri unveils many unique features.</title>
        <authorList>
            <person name="Derelle E."/>
            <person name="Ferraz C."/>
            <person name="Rombauts S."/>
            <person name="Rouze P."/>
            <person name="Worden A.Z."/>
            <person name="Robbens S."/>
            <person name="Partensky F."/>
            <person name="Degroeve S."/>
            <person name="Echeynie S."/>
            <person name="Cooke R."/>
            <person name="Saeys Y."/>
            <person name="Wuyts J."/>
            <person name="Jabbari K."/>
            <person name="Bowler C."/>
            <person name="Panaud O."/>
            <person name="Piegu B."/>
            <person name="Ball S.G."/>
            <person name="Ral J.-P."/>
            <person name="Bouget F.-Y."/>
            <person name="Piganeau G."/>
            <person name="De Baets B."/>
            <person name="Picard A."/>
            <person name="Delseny M."/>
            <person name="Demaille J."/>
            <person name="Van de Peer Y."/>
            <person name="Moreau H."/>
        </authorList>
    </citation>
    <scope>NUCLEOTIDE SEQUENCE [LARGE SCALE GENOMIC DNA]</scope>
    <source>
        <strain evidence="9">OTTH 0595 / CCAP 157/2 / RCC745</strain>
    </source>
</reference>
<feature type="domain" description="HRDC" evidence="7">
    <location>
        <begin position="377"/>
        <end position="457"/>
    </location>
</feature>
<dbReference type="KEGG" id="ota:OT_ostta12g03120"/>
<dbReference type="InParanoid" id="A0A090M712"/>
<protein>
    <submittedName>
        <fullName evidence="8">Ribonuclease H-like domain</fullName>
    </submittedName>
</protein>
<proteinExistence type="predicted"/>
<feature type="region of interest" description="Disordered" evidence="6">
    <location>
        <begin position="639"/>
        <end position="661"/>
    </location>
</feature>
<dbReference type="OrthoDB" id="2250022at2759"/>
<dbReference type="GeneID" id="9836084"/>
<evidence type="ECO:0000256" key="5">
    <source>
        <dbReference type="ARBA" id="ARBA00023242"/>
    </source>
</evidence>
<dbReference type="Gene3D" id="1.10.150.80">
    <property type="entry name" value="HRDC domain"/>
    <property type="match status" value="1"/>
</dbReference>
<reference evidence="8 9" key="2">
    <citation type="journal article" date="2014" name="BMC Genomics">
        <title>An improved genome of the model marine alga Ostreococcus tauri unfolds by assessing Illumina de novo assemblies.</title>
        <authorList>
            <person name="Blanc-Mathieu R."/>
            <person name="Verhelst B."/>
            <person name="Derelle E."/>
            <person name="Rombauts S."/>
            <person name="Bouget F.Y."/>
            <person name="Carre I."/>
            <person name="Chateau A."/>
            <person name="Eyre-Walker A."/>
            <person name="Grimsley N."/>
            <person name="Moreau H."/>
            <person name="Piegu B."/>
            <person name="Rivals E."/>
            <person name="Schackwitz W."/>
            <person name="Van de Peer Y."/>
            <person name="Piganeau G."/>
        </authorList>
    </citation>
    <scope>NUCLEOTIDE SEQUENCE [LARGE SCALE GENOMIC DNA]</scope>
    <source>
        <strain evidence="9">OTTH 0595 / CCAP 157/2 / RCC745</strain>
    </source>
</reference>
<dbReference type="InterPro" id="IPR049559">
    <property type="entry name" value="Rrp6p-like_exo"/>
</dbReference>
<dbReference type="GO" id="GO:0071035">
    <property type="term" value="P:nuclear polyadenylation-dependent rRNA catabolic process"/>
    <property type="evidence" value="ECO:0007669"/>
    <property type="project" value="TreeGrafter"/>
</dbReference>
<dbReference type="PROSITE" id="PS50967">
    <property type="entry name" value="HRDC"/>
    <property type="match status" value="1"/>
</dbReference>
<evidence type="ECO:0000256" key="6">
    <source>
        <dbReference type="SAM" id="MobiDB-lite"/>
    </source>
</evidence>